<dbReference type="GO" id="GO:0048255">
    <property type="term" value="P:mRNA stabilization"/>
    <property type="evidence" value="ECO:0007669"/>
    <property type="project" value="InterPro"/>
</dbReference>
<feature type="region of interest" description="Disordered" evidence="3">
    <location>
        <begin position="1"/>
        <end position="581"/>
    </location>
</feature>
<evidence type="ECO:0000313" key="5">
    <source>
        <dbReference type="EMBL" id="KAK1757613.1"/>
    </source>
</evidence>
<dbReference type="Gene3D" id="1.10.10.10">
    <property type="entry name" value="Winged helix-like DNA-binding domain superfamily/Winged helix DNA-binding domain"/>
    <property type="match status" value="1"/>
</dbReference>
<feature type="compositionally biased region" description="Polar residues" evidence="3">
    <location>
        <begin position="519"/>
        <end position="539"/>
    </location>
</feature>
<feature type="compositionally biased region" description="Polar residues" evidence="3">
    <location>
        <begin position="16"/>
        <end position="30"/>
    </location>
</feature>
<reference evidence="5" key="1">
    <citation type="submission" date="2023-06" db="EMBL/GenBank/DDBJ databases">
        <title>Genome-scale phylogeny and comparative genomics of the fungal order Sordariales.</title>
        <authorList>
            <consortium name="Lawrence Berkeley National Laboratory"/>
            <person name="Hensen N."/>
            <person name="Bonometti L."/>
            <person name="Westerberg I."/>
            <person name="Brannstrom I.O."/>
            <person name="Guillou S."/>
            <person name="Cros-Aarteil S."/>
            <person name="Calhoun S."/>
            <person name="Haridas S."/>
            <person name="Kuo A."/>
            <person name="Mondo S."/>
            <person name="Pangilinan J."/>
            <person name="Riley R."/>
            <person name="Labutti K."/>
            <person name="Andreopoulos B."/>
            <person name="Lipzen A."/>
            <person name="Chen C."/>
            <person name="Yanf M."/>
            <person name="Daum C."/>
            <person name="Ng V."/>
            <person name="Clum A."/>
            <person name="Steindorff A."/>
            <person name="Ohm R."/>
            <person name="Martin F."/>
            <person name="Silar P."/>
            <person name="Natvig D."/>
            <person name="Lalanne C."/>
            <person name="Gautier V."/>
            <person name="Ament-Velasquez S.L."/>
            <person name="Kruys A."/>
            <person name="Hutchinson M.I."/>
            <person name="Powell A.J."/>
            <person name="Barry K."/>
            <person name="Miller A.N."/>
            <person name="Grigoriev I.V."/>
            <person name="Debuchy R."/>
            <person name="Gladieux P."/>
            <person name="Thoren M.H."/>
            <person name="Johannesson H."/>
        </authorList>
    </citation>
    <scope>NUCLEOTIDE SEQUENCE</scope>
    <source>
        <strain evidence="5">PSN4</strain>
    </source>
</reference>
<dbReference type="SMART" id="SM00715">
    <property type="entry name" value="LA"/>
    <property type="match status" value="1"/>
</dbReference>
<gene>
    <name evidence="5" type="ORF">QBC47DRAFT_442649</name>
</gene>
<sequence length="1008" mass="108136">MSGTTFSYAQAAKGHTITQSSPQLTSSPAPSSIKDDTTTATTSVSAPSVASNDADIRDLEKPTKFEAEVAFSRQDSDVAPTTGPVSSNSAVSEGLSKPSRDNNATVADSQPQNEEKGSRSASRTSRVNDAAEGRKGRKARKGRAGDKDTQSEQTQEDEKEKEAPKPIILSEAPPPAVNPWTVRREQQAAKTKVAVTPVTTSHPSLGQEPKKRQSSENGETHTGGVAAEKAKKTSDLPQGADQVPRRSAPRGSRAVEAEEKGSAPIPPVADVSSWPDPKAAAATEETSKKAQEKPEKPDSTDKENVDEAGTSKKKWVNLDITPSVVFNTPIPPRGAKPRGGARGGRDAGSSRVNHTGAVTQAGGSAGDRSAATNSVVGPKSSATRPREGSVQARATSQLQPAVPNTTGAAKSQPKGTNQGNAEQPRESGADALNVSSKRASSVRDIRTEFGHANFDTTPRVGPQERANGHHKGTEFSKDSHAGSHQQYQPREGRSDRGRGGFRGRVGHNGGVGSHMASASYGSNGQYGTHGTFPSRQNGVAPSPPPFGGQFPTHFSQQSRRGSKWGTNGQPSGRNGASGAVLPVKPNQAGEYPLAPYPPYGFPDAYTIIRQQVEYYFSVDNLCKDMHLRKQMDSQGFVPLQTIAGFKRMREVAKDPSSIRAALTYSELLDYVRGEDNVERLRIRDKWQNFVLPLSDRFESAQNDGPSGYTLLNHPMYSMGLYGPSYMHTGFAPPPTGVYPYIPDEQMHPSGYTNGFPYEHAMNGTGGLNGYRHRPETQLSAGVPEYSPPDSPLTLESLTNFSDEQVENLMVVVDFEKKDIPSASGINGNAIQSEDDAAHGSVNGVSEGGDGASHLLTSRSVSETSVSEPAGPSSNTRGRPYNEIKQEALEARSNAQPGETPWPMRELYRFWSKMLVNDFNSNVYTEFRTLALEDASRDVPAKCGMEYLLQFYNRLLRHNEGPKPWPQGRAIPGVLQEHYINAEQVGGSIGVRTEAAISTAEPTAASVVW</sequence>
<name>A0AAJ0BG20_9PEZI</name>
<dbReference type="Pfam" id="PF05383">
    <property type="entry name" value="La"/>
    <property type="match status" value="1"/>
</dbReference>
<feature type="compositionally biased region" description="Low complexity" evidence="3">
    <location>
        <begin position="188"/>
        <end position="200"/>
    </location>
</feature>
<dbReference type="PANTHER" id="PTHR22792">
    <property type="entry name" value="LUPUS LA PROTEIN-RELATED"/>
    <property type="match status" value="1"/>
</dbReference>
<dbReference type="InterPro" id="IPR006630">
    <property type="entry name" value="La_HTH"/>
</dbReference>
<dbReference type="InterPro" id="IPR036390">
    <property type="entry name" value="WH_DNA-bd_sf"/>
</dbReference>
<evidence type="ECO:0000313" key="6">
    <source>
        <dbReference type="Proteomes" id="UP001239445"/>
    </source>
</evidence>
<feature type="compositionally biased region" description="Low complexity" evidence="3">
    <location>
        <begin position="854"/>
        <end position="867"/>
    </location>
</feature>
<dbReference type="GO" id="GO:0005829">
    <property type="term" value="C:cytosol"/>
    <property type="evidence" value="ECO:0007669"/>
    <property type="project" value="TreeGrafter"/>
</dbReference>
<feature type="compositionally biased region" description="Basic and acidic residues" evidence="3">
    <location>
        <begin position="471"/>
        <end position="481"/>
    </location>
</feature>
<dbReference type="SUPFAM" id="SSF46785">
    <property type="entry name" value="Winged helix' DNA-binding domain"/>
    <property type="match status" value="1"/>
</dbReference>
<feature type="compositionally biased region" description="Polar residues" evidence="3">
    <location>
        <begin position="552"/>
        <end position="574"/>
    </location>
</feature>
<evidence type="ECO:0000256" key="2">
    <source>
        <dbReference type="PROSITE-ProRule" id="PRU00332"/>
    </source>
</evidence>
<dbReference type="EMBL" id="MU839830">
    <property type="protein sequence ID" value="KAK1757613.1"/>
    <property type="molecule type" value="Genomic_DNA"/>
</dbReference>
<dbReference type="CDD" id="cd07323">
    <property type="entry name" value="LAM"/>
    <property type="match status" value="1"/>
</dbReference>
<dbReference type="PROSITE" id="PS50961">
    <property type="entry name" value="HTH_LA"/>
    <property type="match status" value="1"/>
</dbReference>
<organism evidence="5 6">
    <name type="scientific">Echria macrotheca</name>
    <dbReference type="NCBI Taxonomy" id="438768"/>
    <lineage>
        <taxon>Eukaryota</taxon>
        <taxon>Fungi</taxon>
        <taxon>Dikarya</taxon>
        <taxon>Ascomycota</taxon>
        <taxon>Pezizomycotina</taxon>
        <taxon>Sordariomycetes</taxon>
        <taxon>Sordariomycetidae</taxon>
        <taxon>Sordariales</taxon>
        <taxon>Schizotheciaceae</taxon>
        <taxon>Echria</taxon>
    </lineage>
</organism>
<evidence type="ECO:0000259" key="4">
    <source>
        <dbReference type="PROSITE" id="PS50961"/>
    </source>
</evidence>
<keyword evidence="1 2" id="KW-0694">RNA-binding</keyword>
<dbReference type="InterPro" id="IPR045180">
    <property type="entry name" value="La_dom_prot"/>
</dbReference>
<dbReference type="GO" id="GO:0010494">
    <property type="term" value="C:cytoplasmic stress granule"/>
    <property type="evidence" value="ECO:0007669"/>
    <property type="project" value="TreeGrafter"/>
</dbReference>
<comment type="caution">
    <text evidence="5">The sequence shown here is derived from an EMBL/GenBank/DDBJ whole genome shotgun (WGS) entry which is preliminary data.</text>
</comment>
<keyword evidence="6" id="KW-1185">Reference proteome</keyword>
<feature type="compositionally biased region" description="Low complexity" evidence="3">
    <location>
        <begin position="38"/>
        <end position="51"/>
    </location>
</feature>
<dbReference type="PANTHER" id="PTHR22792:SF132">
    <property type="entry name" value="LA-RELATED PROTEIN 1"/>
    <property type="match status" value="1"/>
</dbReference>
<proteinExistence type="predicted"/>
<dbReference type="InterPro" id="IPR006607">
    <property type="entry name" value="DM15"/>
</dbReference>
<evidence type="ECO:0000256" key="3">
    <source>
        <dbReference type="SAM" id="MobiDB-lite"/>
    </source>
</evidence>
<dbReference type="AlphaFoldDB" id="A0AAJ0BG20"/>
<feature type="compositionally biased region" description="Basic and acidic residues" evidence="3">
    <location>
        <begin position="285"/>
        <end position="305"/>
    </location>
</feature>
<feature type="region of interest" description="Disordered" evidence="3">
    <location>
        <begin position="767"/>
        <end position="792"/>
    </location>
</feature>
<dbReference type="InterPro" id="IPR036388">
    <property type="entry name" value="WH-like_DNA-bd_sf"/>
</dbReference>
<feature type="compositionally biased region" description="Polar residues" evidence="3">
    <location>
        <begin position="101"/>
        <end position="112"/>
    </location>
</feature>
<dbReference type="Proteomes" id="UP001239445">
    <property type="component" value="Unassembled WGS sequence"/>
</dbReference>
<feature type="domain" description="HTH La-type RNA-binding" evidence="4">
    <location>
        <begin position="598"/>
        <end position="687"/>
    </location>
</feature>
<feature type="compositionally biased region" description="Polar residues" evidence="3">
    <location>
        <begin position="370"/>
        <end position="383"/>
    </location>
</feature>
<feature type="compositionally biased region" description="Polar residues" evidence="3">
    <location>
        <begin position="392"/>
        <end position="421"/>
    </location>
</feature>
<dbReference type="Pfam" id="PF21071">
    <property type="entry name" value="LARP1_HEAT"/>
    <property type="match status" value="1"/>
</dbReference>
<feature type="compositionally biased region" description="Polar residues" evidence="3">
    <location>
        <begin position="350"/>
        <end position="362"/>
    </location>
</feature>
<feature type="compositionally biased region" description="Basic and acidic residues" evidence="3">
    <location>
        <begin position="143"/>
        <end position="164"/>
    </location>
</feature>
<evidence type="ECO:0000256" key="1">
    <source>
        <dbReference type="ARBA" id="ARBA00022884"/>
    </source>
</evidence>
<accession>A0AAJ0BG20</accession>
<protein>
    <submittedName>
        <fullName evidence="5">La-related protein 1A</fullName>
    </submittedName>
</protein>
<feature type="region of interest" description="Disordered" evidence="3">
    <location>
        <begin position="835"/>
        <end position="879"/>
    </location>
</feature>
<dbReference type="GO" id="GO:0045727">
    <property type="term" value="P:positive regulation of translation"/>
    <property type="evidence" value="ECO:0007669"/>
    <property type="project" value="TreeGrafter"/>
</dbReference>
<dbReference type="GO" id="GO:0000339">
    <property type="term" value="F:RNA cap binding"/>
    <property type="evidence" value="ECO:0007669"/>
    <property type="project" value="InterPro"/>
</dbReference>
<feature type="compositionally biased region" description="Basic and acidic residues" evidence="3">
    <location>
        <begin position="54"/>
        <end position="67"/>
    </location>
</feature>